<feature type="region of interest" description="Disordered" evidence="1">
    <location>
        <begin position="1"/>
        <end position="22"/>
    </location>
</feature>
<evidence type="ECO:0000256" key="1">
    <source>
        <dbReference type="SAM" id="MobiDB-lite"/>
    </source>
</evidence>
<dbReference type="KEGG" id="apro:F751_1223"/>
<dbReference type="EMBL" id="KL662146">
    <property type="protein sequence ID" value="KFM27446.1"/>
    <property type="molecule type" value="Genomic_DNA"/>
</dbReference>
<evidence type="ECO:0000313" key="3">
    <source>
        <dbReference type="Proteomes" id="UP000028924"/>
    </source>
</evidence>
<gene>
    <name evidence="2" type="ORF">F751_1223</name>
</gene>
<feature type="region of interest" description="Disordered" evidence="1">
    <location>
        <begin position="123"/>
        <end position="161"/>
    </location>
</feature>
<dbReference type="GeneID" id="23612614"/>
<organism evidence="2 3">
    <name type="scientific">Auxenochlorella protothecoides</name>
    <name type="common">Green microalga</name>
    <name type="synonym">Chlorella protothecoides</name>
    <dbReference type="NCBI Taxonomy" id="3075"/>
    <lineage>
        <taxon>Eukaryota</taxon>
        <taxon>Viridiplantae</taxon>
        <taxon>Chlorophyta</taxon>
        <taxon>core chlorophytes</taxon>
        <taxon>Trebouxiophyceae</taxon>
        <taxon>Chlorellales</taxon>
        <taxon>Chlorellaceae</taxon>
        <taxon>Auxenochlorella</taxon>
    </lineage>
</organism>
<reference evidence="2 3" key="1">
    <citation type="journal article" date="2014" name="BMC Genomics">
        <title>Oil accumulation mechanisms of the oleaginous microalga Chlorella protothecoides revealed through its genome, transcriptomes, and proteomes.</title>
        <authorList>
            <person name="Gao C."/>
            <person name="Wang Y."/>
            <person name="Shen Y."/>
            <person name="Yan D."/>
            <person name="He X."/>
            <person name="Dai J."/>
            <person name="Wu Q."/>
        </authorList>
    </citation>
    <scope>NUCLEOTIDE SEQUENCE [LARGE SCALE GENOMIC DNA]</scope>
    <source>
        <strain evidence="2 3">0710</strain>
    </source>
</reference>
<name>A0A087SNZ2_AUXPR</name>
<accession>A0A087SNZ2</accession>
<dbReference type="AlphaFoldDB" id="A0A087SNZ2"/>
<keyword evidence="3" id="KW-1185">Reference proteome</keyword>
<sequence>MPRSSRQTRHPPAGARPTPLPPPHLLSRLLLGVVVIVDNRAVLGPHIPTLAVEGGGVHMLEEAVQQLGVRRGAVVVDLHGLSMPCAPRAHRLVAGGGHLTPCVPGAGVGHPRDALEGQLQAPEAAAWGRGGKGESSSTSFARQAQPLWQPQHAQDGHRSIK</sequence>
<feature type="compositionally biased region" description="Polar residues" evidence="1">
    <location>
        <begin position="134"/>
        <end position="152"/>
    </location>
</feature>
<dbReference type="Proteomes" id="UP000028924">
    <property type="component" value="Unassembled WGS sequence"/>
</dbReference>
<protein>
    <submittedName>
        <fullName evidence="2">Uncharacterized protein</fullName>
    </submittedName>
</protein>
<dbReference type="RefSeq" id="XP_011400413.1">
    <property type="nucleotide sequence ID" value="XM_011402111.1"/>
</dbReference>
<evidence type="ECO:0000313" key="2">
    <source>
        <dbReference type="EMBL" id="KFM27446.1"/>
    </source>
</evidence>
<proteinExistence type="predicted"/>